<dbReference type="InterPro" id="IPR039425">
    <property type="entry name" value="RNA_pol_sigma-70-like"/>
</dbReference>
<keyword evidence="4" id="KW-0238">DNA-binding</keyword>
<dbReference type="InterPro" id="IPR013324">
    <property type="entry name" value="RNA_pol_sigma_r3/r4-like"/>
</dbReference>
<accession>A0A367Z903</accession>
<dbReference type="NCBIfam" id="TIGR02937">
    <property type="entry name" value="sigma70-ECF"/>
    <property type="match status" value="1"/>
</dbReference>
<dbReference type="EMBL" id="QOQW01000044">
    <property type="protein sequence ID" value="RCK74605.1"/>
    <property type="molecule type" value="Genomic_DNA"/>
</dbReference>
<dbReference type="InterPro" id="IPR014284">
    <property type="entry name" value="RNA_pol_sigma-70_dom"/>
</dbReference>
<sequence length="198" mass="22152">MKFTPETPDQTLLQEILKGDLDAFEHLVRRHQGVVYRFLYHFLGNAADAEDLTQETFLTLHRKLSQHNPALSFRAWLMTIARHLAISHSRKNVPTPLDPAMLAAAIRDVCPAPERELLLKEASEQVRAALARVAEVHREILVMRYLLDLPLHEVAELLNIPEGTAKSRLFKARAELRERLEAGERGAGAVAPAMAGGS</sequence>
<evidence type="ECO:0000256" key="5">
    <source>
        <dbReference type="ARBA" id="ARBA00023163"/>
    </source>
</evidence>
<dbReference type="InterPro" id="IPR013325">
    <property type="entry name" value="RNA_pol_sigma_r2"/>
</dbReference>
<evidence type="ECO:0000256" key="2">
    <source>
        <dbReference type="ARBA" id="ARBA00023015"/>
    </source>
</evidence>
<protein>
    <submittedName>
        <fullName evidence="8">RNA polymerase ECF-type sigma factor</fullName>
    </submittedName>
</protein>
<organism evidence="8 9">
    <name type="scientific">Candidatus Ozemobacter sibiricus</name>
    <dbReference type="NCBI Taxonomy" id="2268124"/>
    <lineage>
        <taxon>Bacteria</taxon>
        <taxon>Candidatus Ozemobacteria</taxon>
        <taxon>Candidatus Ozemobacterales</taxon>
        <taxon>Candidatus Ozemobacteraceae</taxon>
        <taxon>Candidatus Ozemobacter</taxon>
    </lineage>
</organism>
<evidence type="ECO:0000256" key="4">
    <source>
        <dbReference type="ARBA" id="ARBA00023125"/>
    </source>
</evidence>
<dbReference type="PANTHER" id="PTHR43133:SF8">
    <property type="entry name" value="RNA POLYMERASE SIGMA FACTOR HI_1459-RELATED"/>
    <property type="match status" value="1"/>
</dbReference>
<dbReference type="SUPFAM" id="SSF88946">
    <property type="entry name" value="Sigma2 domain of RNA polymerase sigma factors"/>
    <property type="match status" value="1"/>
</dbReference>
<evidence type="ECO:0000313" key="8">
    <source>
        <dbReference type="EMBL" id="RCK74605.1"/>
    </source>
</evidence>
<feature type="domain" description="RNA polymerase sigma-70 region 2" evidence="6">
    <location>
        <begin position="27"/>
        <end position="92"/>
    </location>
</feature>
<dbReference type="GO" id="GO:0006352">
    <property type="term" value="P:DNA-templated transcription initiation"/>
    <property type="evidence" value="ECO:0007669"/>
    <property type="project" value="InterPro"/>
</dbReference>
<evidence type="ECO:0000313" key="9">
    <source>
        <dbReference type="Proteomes" id="UP000252355"/>
    </source>
</evidence>
<evidence type="ECO:0000256" key="3">
    <source>
        <dbReference type="ARBA" id="ARBA00023082"/>
    </source>
</evidence>
<dbReference type="Proteomes" id="UP000252355">
    <property type="component" value="Unassembled WGS sequence"/>
</dbReference>
<dbReference type="SUPFAM" id="SSF88659">
    <property type="entry name" value="Sigma3 and sigma4 domains of RNA polymerase sigma factors"/>
    <property type="match status" value="1"/>
</dbReference>
<dbReference type="InterPro" id="IPR013249">
    <property type="entry name" value="RNA_pol_sigma70_r4_t2"/>
</dbReference>
<evidence type="ECO:0000256" key="1">
    <source>
        <dbReference type="ARBA" id="ARBA00010641"/>
    </source>
</evidence>
<comment type="similarity">
    <text evidence="1">Belongs to the sigma-70 factor family. ECF subfamily.</text>
</comment>
<dbReference type="InterPro" id="IPR007627">
    <property type="entry name" value="RNA_pol_sigma70_r2"/>
</dbReference>
<dbReference type="Pfam" id="PF08281">
    <property type="entry name" value="Sigma70_r4_2"/>
    <property type="match status" value="1"/>
</dbReference>
<dbReference type="PANTHER" id="PTHR43133">
    <property type="entry name" value="RNA POLYMERASE ECF-TYPE SIGMA FACTO"/>
    <property type="match status" value="1"/>
</dbReference>
<feature type="domain" description="RNA polymerase sigma factor 70 region 4 type 2" evidence="7">
    <location>
        <begin position="124"/>
        <end position="176"/>
    </location>
</feature>
<proteinExistence type="inferred from homology"/>
<dbReference type="Gene3D" id="1.10.1740.10">
    <property type="match status" value="1"/>
</dbReference>
<dbReference type="InterPro" id="IPR036388">
    <property type="entry name" value="WH-like_DNA-bd_sf"/>
</dbReference>
<keyword evidence="3" id="KW-0731">Sigma factor</keyword>
<keyword evidence="5" id="KW-0804">Transcription</keyword>
<reference evidence="8 9" key="1">
    <citation type="submission" date="2018-05" db="EMBL/GenBank/DDBJ databases">
        <title>A metagenomic window into the 2 km-deep terrestrial subsurface aquifer revealed taxonomically and functionally diverse microbial community comprising novel uncultured bacterial lineages.</title>
        <authorList>
            <person name="Kadnikov V.V."/>
            <person name="Mardanov A.V."/>
            <person name="Beletsky A.V."/>
            <person name="Banks D."/>
            <person name="Pimenov N.V."/>
            <person name="Frank Y.A."/>
            <person name="Karnachuk O.V."/>
            <person name="Ravin N.V."/>
        </authorList>
    </citation>
    <scope>NUCLEOTIDE SEQUENCE [LARGE SCALE GENOMIC DNA]</scope>
    <source>
        <strain evidence="8">BY5</strain>
    </source>
</reference>
<evidence type="ECO:0000259" key="6">
    <source>
        <dbReference type="Pfam" id="PF04542"/>
    </source>
</evidence>
<dbReference type="GO" id="GO:0003677">
    <property type="term" value="F:DNA binding"/>
    <property type="evidence" value="ECO:0007669"/>
    <property type="project" value="UniProtKB-KW"/>
</dbReference>
<name>A0A367Z903_9BACT</name>
<evidence type="ECO:0000259" key="7">
    <source>
        <dbReference type="Pfam" id="PF08281"/>
    </source>
</evidence>
<gene>
    <name evidence="8" type="ORF">OZSIB_0576</name>
</gene>
<comment type="caution">
    <text evidence="8">The sequence shown here is derived from an EMBL/GenBank/DDBJ whole genome shotgun (WGS) entry which is preliminary data.</text>
</comment>
<dbReference type="CDD" id="cd06171">
    <property type="entry name" value="Sigma70_r4"/>
    <property type="match status" value="1"/>
</dbReference>
<dbReference type="Pfam" id="PF04542">
    <property type="entry name" value="Sigma70_r2"/>
    <property type="match status" value="1"/>
</dbReference>
<keyword evidence="2" id="KW-0805">Transcription regulation</keyword>
<dbReference type="Gene3D" id="1.10.10.10">
    <property type="entry name" value="Winged helix-like DNA-binding domain superfamily/Winged helix DNA-binding domain"/>
    <property type="match status" value="1"/>
</dbReference>
<dbReference type="AlphaFoldDB" id="A0A367Z903"/>
<dbReference type="GO" id="GO:0016987">
    <property type="term" value="F:sigma factor activity"/>
    <property type="evidence" value="ECO:0007669"/>
    <property type="project" value="UniProtKB-KW"/>
</dbReference>